<protein>
    <submittedName>
        <fullName evidence="2">Uncharacterized protein</fullName>
    </submittedName>
</protein>
<proteinExistence type="predicted"/>
<gene>
    <name evidence="2" type="ORF">MKZ38_010220</name>
</gene>
<evidence type="ECO:0000313" key="3">
    <source>
        <dbReference type="Proteomes" id="UP001201980"/>
    </source>
</evidence>
<organism evidence="2 3">
    <name type="scientific">Zalerion maritima</name>
    <dbReference type="NCBI Taxonomy" id="339359"/>
    <lineage>
        <taxon>Eukaryota</taxon>
        <taxon>Fungi</taxon>
        <taxon>Dikarya</taxon>
        <taxon>Ascomycota</taxon>
        <taxon>Pezizomycotina</taxon>
        <taxon>Sordariomycetes</taxon>
        <taxon>Lulworthiomycetidae</taxon>
        <taxon>Lulworthiales</taxon>
        <taxon>Lulworthiaceae</taxon>
        <taxon>Zalerion</taxon>
    </lineage>
</organism>
<sequence>MDSGNNESPELDLQTGVASNASRRAREKVVRIGERLGAIEGLLRGLTVSGASPSEMSPGSVGSARFPIPASSTHAGGLTPGPGSGDAAPGVPIDHEQDQDGASSAFEDAVQRTPLKDSSPKMGEALESLKRFVEMQNKIPTSSNSKFPHRKAMAPAGLKALEIPPSHRVVDVFRITKHKPPFVYLMIVCFIPVESFLKLYRKVYFALENFSEAAFITINTDLYYIFFELADSSESRSWRGKLTEGIPSSAEPISRRLWHTSAWSMLPRWKIEALLMGDNQGTYAIKVYRPSVAIPDPSSKALPGVDEPMEWIVQSDEVSYLSWLALVYRATLRGKANRTILYTQFVPFSIMFCHAMEMCDQSAHVSLWSLTEVPYNVANTYIEAKEKALPDQSLLPVGNAFDTYLCQLRFMTNADETMGSTTMFQPEGTVDAANAVPHAGSILVVPAATIGGPMGGPIGGWFSGNNYMMELTEEGGFAQFSMQWPSRPA</sequence>
<evidence type="ECO:0000256" key="1">
    <source>
        <dbReference type="SAM" id="MobiDB-lite"/>
    </source>
</evidence>
<name>A0AAD5RJM2_9PEZI</name>
<reference evidence="2" key="1">
    <citation type="submission" date="2022-07" db="EMBL/GenBank/DDBJ databases">
        <title>Draft genome sequence of Zalerion maritima ATCC 34329, a (micro)plastics degrading marine fungus.</title>
        <authorList>
            <person name="Paco A."/>
            <person name="Goncalves M.F.M."/>
            <person name="Rocha-Santos T.A.P."/>
            <person name="Alves A."/>
        </authorList>
    </citation>
    <scope>NUCLEOTIDE SEQUENCE</scope>
    <source>
        <strain evidence="2">ATCC 34329</strain>
    </source>
</reference>
<feature type="region of interest" description="Disordered" evidence="1">
    <location>
        <begin position="46"/>
        <end position="105"/>
    </location>
</feature>
<evidence type="ECO:0000313" key="2">
    <source>
        <dbReference type="EMBL" id="KAJ2892124.1"/>
    </source>
</evidence>
<dbReference type="EMBL" id="JAKWBI020000886">
    <property type="protein sequence ID" value="KAJ2892124.1"/>
    <property type="molecule type" value="Genomic_DNA"/>
</dbReference>
<comment type="caution">
    <text evidence="2">The sequence shown here is derived from an EMBL/GenBank/DDBJ whole genome shotgun (WGS) entry which is preliminary data.</text>
</comment>
<dbReference type="AlphaFoldDB" id="A0AAD5RJM2"/>
<accession>A0AAD5RJM2</accession>
<dbReference type="Proteomes" id="UP001201980">
    <property type="component" value="Unassembled WGS sequence"/>
</dbReference>
<keyword evidence="3" id="KW-1185">Reference proteome</keyword>
<feature type="region of interest" description="Disordered" evidence="1">
    <location>
        <begin position="1"/>
        <end position="25"/>
    </location>
</feature>